<dbReference type="InterPro" id="IPR016024">
    <property type="entry name" value="ARM-type_fold"/>
</dbReference>
<proteinExistence type="predicted"/>
<keyword evidence="1" id="KW-0472">Membrane</keyword>
<keyword evidence="1" id="KW-1133">Transmembrane helix</keyword>
<dbReference type="SUPFAM" id="SSF48371">
    <property type="entry name" value="ARM repeat"/>
    <property type="match status" value="1"/>
</dbReference>
<keyword evidence="1" id="KW-0812">Transmembrane</keyword>
<evidence type="ECO:0008006" key="4">
    <source>
        <dbReference type="Google" id="ProtNLM"/>
    </source>
</evidence>
<sequence>MNDSTAFNAVLLVCICWICLLLALYCYLLTRKWMFNKRRNKIAVWSSIASMPDSPIERYVTMGEPSRRISPHHPWQWRALEAYLTHRLRVGGTQSEHERVYRLAEELYGPLYRNRLNDRKEEVRLHTLAQVGLFRMKGLHEEVSAIVKGKRIKPEELFAALRVLAVLQDKKLLDWLVGVHGPLPLLSDHRYRQLLMALGTELLEELIDRFDMGNDLLQRNLLDVLRTRNIRTEHYLALIERLLCSPSDELRIRALKAAAGFGYLSQEAEEAHYVRYSDWRQYPWEERLMAARLMGEVRNAEYQKLLEQMIGDDRYAVRIEAAQSIGRYSKGDAHLARIASMHADRYAREAAEEMLERRSYERNVE</sequence>
<keyword evidence="3" id="KW-1185">Reference proteome</keyword>
<dbReference type="Pfam" id="PF13646">
    <property type="entry name" value="HEAT_2"/>
    <property type="match status" value="1"/>
</dbReference>
<dbReference type="InterPro" id="IPR011989">
    <property type="entry name" value="ARM-like"/>
</dbReference>
<dbReference type="RefSeq" id="WP_236291310.1">
    <property type="nucleotide sequence ID" value="NZ_CAKMMW010000020.1"/>
</dbReference>
<evidence type="ECO:0000313" key="2">
    <source>
        <dbReference type="EMBL" id="CAH1221491.1"/>
    </source>
</evidence>
<name>A0ABM9CSK3_9BACL</name>
<protein>
    <recommendedName>
        <fullName evidence="4">HEAT repeat domain-containing protein</fullName>
    </recommendedName>
</protein>
<organism evidence="2 3">
    <name type="scientific">Paenibacillus allorhizoplanae</name>
    <dbReference type="NCBI Taxonomy" id="2905648"/>
    <lineage>
        <taxon>Bacteria</taxon>
        <taxon>Bacillati</taxon>
        <taxon>Bacillota</taxon>
        <taxon>Bacilli</taxon>
        <taxon>Bacillales</taxon>
        <taxon>Paenibacillaceae</taxon>
        <taxon>Paenibacillus</taxon>
    </lineage>
</organism>
<dbReference type="Gene3D" id="1.25.10.10">
    <property type="entry name" value="Leucine-rich Repeat Variant"/>
    <property type="match status" value="1"/>
</dbReference>
<gene>
    <name evidence="2" type="ORF">PAECIP111891_05200</name>
</gene>
<reference evidence="2" key="1">
    <citation type="submission" date="2022-01" db="EMBL/GenBank/DDBJ databases">
        <authorList>
            <person name="Criscuolo A."/>
        </authorList>
    </citation>
    <scope>NUCLEOTIDE SEQUENCE</scope>
    <source>
        <strain evidence="2">CIP111891</strain>
    </source>
</reference>
<comment type="caution">
    <text evidence="2">The sequence shown here is derived from an EMBL/GenBank/DDBJ whole genome shotgun (WGS) entry which is preliminary data.</text>
</comment>
<evidence type="ECO:0000313" key="3">
    <source>
        <dbReference type="Proteomes" id="UP000838821"/>
    </source>
</evidence>
<dbReference type="Proteomes" id="UP000838821">
    <property type="component" value="Unassembled WGS sequence"/>
</dbReference>
<feature type="transmembrane region" description="Helical" evidence="1">
    <location>
        <begin position="6"/>
        <end position="29"/>
    </location>
</feature>
<evidence type="ECO:0000256" key="1">
    <source>
        <dbReference type="SAM" id="Phobius"/>
    </source>
</evidence>
<dbReference type="EMBL" id="CAKMMW010000020">
    <property type="protein sequence ID" value="CAH1221491.1"/>
    <property type="molecule type" value="Genomic_DNA"/>
</dbReference>
<accession>A0ABM9CSK3</accession>